<evidence type="ECO:0000313" key="15">
    <source>
        <dbReference type="EMBL" id="PAA78729.1"/>
    </source>
</evidence>
<dbReference type="NCBIfam" id="TIGR00617">
    <property type="entry name" value="rpa1"/>
    <property type="match status" value="1"/>
</dbReference>
<sequence>NKALMSDLDSMLSRGSVRALSNGEDYQNPVLKVLGHRKVPGGGQDRYRLFVTDGVEQHSYMLLGTQLNYLIENGELLPGTVLRLTKYVINKTKADKQILIGISLEILGMGSEPDQSLIEPEASTQKPLADSNRPPGFTTLQETPPRPTHSGFSSGANFISQTPPHSGRSFGGGSSDQSAGSGIDTSRVRPISSLNPYQNKWTVCGRVTQKSQVRTWSNSRGEGKLFSFVLTDDSSEIRVTAFRDEVDKYFDLVELGRAMYISRGQLKAANKQFNNTQNEYEMVLSSESQLQQCDDADAAAVPEMKFNFVPIAQLDTVEPNKFVDVCGVVHETHDVQTIVGKTSNREIAKRDLTLVDSSGCSVRCTLWGDEAVKFNGEKKPVVAVKGAKVSDFGGRSLSSTTNSCFLINPSMPEADRLRGWYHMEGQQMQFDTFRGDGGAGGGPGGGSAVYRNLKDCKAGGFGTGDKFEYFSCLACIIHMKRETCLYQACPKPDCNKKVIEFNGEYRCEKCQSSYPNFTWRFLLQANLADHTDNQWVTCFQDTAEKLLGVTAQQLGQMRSDGDDKGQTGVFEKALFQHHLFTMRAKMENFQDEMRLRVVVQDVKQMNFAEAGRLLVSQIEAMVV</sequence>
<evidence type="ECO:0000259" key="12">
    <source>
        <dbReference type="Pfam" id="PF04057"/>
    </source>
</evidence>
<dbReference type="GO" id="GO:0005634">
    <property type="term" value="C:nucleus"/>
    <property type="evidence" value="ECO:0007669"/>
    <property type="project" value="UniProtKB-SubCell"/>
</dbReference>
<dbReference type="OrthoDB" id="1751331at2759"/>
<dbReference type="CDD" id="cd04475">
    <property type="entry name" value="RPA1_DBD_B"/>
    <property type="match status" value="1"/>
</dbReference>
<evidence type="ECO:0000313" key="16">
    <source>
        <dbReference type="Proteomes" id="UP000215902"/>
    </source>
</evidence>
<dbReference type="PANTHER" id="PTHR47165">
    <property type="entry name" value="OS03G0429900 PROTEIN"/>
    <property type="match status" value="1"/>
</dbReference>
<comment type="caution">
    <text evidence="15">The sequence shown here is derived from an EMBL/GenBank/DDBJ whole genome shotgun (WGS) entry which is preliminary data.</text>
</comment>
<keyword evidence="6 9" id="KW-0862">Zinc</keyword>
<feature type="domain" description="Replication factor-A protein 1 N-terminal" evidence="12">
    <location>
        <begin position="12"/>
        <end position="107"/>
    </location>
</feature>
<evidence type="ECO:0000256" key="5">
    <source>
        <dbReference type="ARBA" id="ARBA00022771"/>
    </source>
</evidence>
<comment type="subcellular location">
    <subcellularLocation>
        <location evidence="1 9">Nucleus</location>
    </subcellularLocation>
</comment>
<dbReference type="EMBL" id="NIVC01000670">
    <property type="protein sequence ID" value="PAA78729.1"/>
    <property type="molecule type" value="Genomic_DNA"/>
</dbReference>
<name>A0A267G0D1_9PLAT</name>
<dbReference type="PANTHER" id="PTHR47165:SF4">
    <property type="entry name" value="OS03G0429900 PROTEIN"/>
    <property type="match status" value="1"/>
</dbReference>
<gene>
    <name evidence="15" type="ORF">BOX15_Mlig032294g1</name>
</gene>
<dbReference type="GO" id="GO:0003677">
    <property type="term" value="F:DNA binding"/>
    <property type="evidence" value="ECO:0007669"/>
    <property type="project" value="UniProtKB-KW"/>
</dbReference>
<keyword evidence="4 9" id="KW-0479">Metal-binding</keyword>
<dbReference type="Pfam" id="PF16900">
    <property type="entry name" value="REPA_OB_2"/>
    <property type="match status" value="1"/>
</dbReference>
<dbReference type="GO" id="GO:0008270">
    <property type="term" value="F:zinc ion binding"/>
    <property type="evidence" value="ECO:0007669"/>
    <property type="project" value="UniProtKB-KW"/>
</dbReference>
<dbReference type="Pfam" id="PF08646">
    <property type="entry name" value="Rep_fac-A_C"/>
    <property type="match status" value="1"/>
</dbReference>
<comment type="subunit">
    <text evidence="9">Component of the heterotrimeric canonical replication protein A complex (RPA).</text>
</comment>
<keyword evidence="3 9" id="KW-0235">DNA replication</keyword>
<keyword evidence="7 9" id="KW-0238">DNA-binding</keyword>
<evidence type="ECO:0000256" key="8">
    <source>
        <dbReference type="ARBA" id="ARBA00023242"/>
    </source>
</evidence>
<dbReference type="STRING" id="282301.A0A267G0D1"/>
<dbReference type="Pfam" id="PF01336">
    <property type="entry name" value="tRNA_anti-codon"/>
    <property type="match status" value="1"/>
</dbReference>
<feature type="non-terminal residue" evidence="15">
    <location>
        <position position="1"/>
    </location>
</feature>
<evidence type="ECO:0000256" key="3">
    <source>
        <dbReference type="ARBA" id="ARBA00022705"/>
    </source>
</evidence>
<evidence type="ECO:0000256" key="6">
    <source>
        <dbReference type="ARBA" id="ARBA00022833"/>
    </source>
</evidence>
<organism evidence="15 16">
    <name type="scientific">Macrostomum lignano</name>
    <dbReference type="NCBI Taxonomy" id="282301"/>
    <lineage>
        <taxon>Eukaryota</taxon>
        <taxon>Metazoa</taxon>
        <taxon>Spiralia</taxon>
        <taxon>Lophotrochozoa</taxon>
        <taxon>Platyhelminthes</taxon>
        <taxon>Rhabditophora</taxon>
        <taxon>Macrostomorpha</taxon>
        <taxon>Macrostomida</taxon>
        <taxon>Macrostomidae</taxon>
        <taxon>Macrostomum</taxon>
    </lineage>
</organism>
<dbReference type="GO" id="GO:0006310">
    <property type="term" value="P:DNA recombination"/>
    <property type="evidence" value="ECO:0007669"/>
    <property type="project" value="InterPro"/>
</dbReference>
<dbReference type="InterPro" id="IPR004591">
    <property type="entry name" value="Rfa1"/>
</dbReference>
<dbReference type="FunFam" id="2.40.50.140:FF:000090">
    <property type="entry name" value="Replication protein A subunit"/>
    <property type="match status" value="1"/>
</dbReference>
<feature type="domain" description="Replication factor A C-terminal" evidence="13">
    <location>
        <begin position="469"/>
        <end position="612"/>
    </location>
</feature>
<comment type="similarity">
    <text evidence="2 9">Belongs to the replication factor A protein 1 family.</text>
</comment>
<dbReference type="Gene3D" id="2.40.50.140">
    <property type="entry name" value="Nucleic acid-binding proteins"/>
    <property type="match status" value="4"/>
</dbReference>
<evidence type="ECO:0000256" key="1">
    <source>
        <dbReference type="ARBA" id="ARBA00004123"/>
    </source>
</evidence>
<dbReference type="AlphaFoldDB" id="A0A267G0D1"/>
<dbReference type="InterPro" id="IPR007199">
    <property type="entry name" value="Rep_factor-A_N"/>
</dbReference>
<evidence type="ECO:0000259" key="13">
    <source>
        <dbReference type="Pfam" id="PF08646"/>
    </source>
</evidence>
<feature type="region of interest" description="Disordered" evidence="10">
    <location>
        <begin position="115"/>
        <end position="191"/>
    </location>
</feature>
<comment type="function">
    <text evidence="9">As part of the heterotrimeric replication protein A complex (RPA/RP-A), binds and stabilizes single-stranded DNA intermediates, that form during DNA replication or upon DNA stress. It prevents their reannealing and in parallel, recruits and activates different proteins and complexes involved in DNA metabolism. Thereby, it plays an essential role both in DNA replication and the cellular response to DNA damage.</text>
</comment>
<dbReference type="CDD" id="cd04474">
    <property type="entry name" value="RPA1_DBD_A"/>
    <property type="match status" value="1"/>
</dbReference>
<evidence type="ECO:0000259" key="14">
    <source>
        <dbReference type="Pfam" id="PF16900"/>
    </source>
</evidence>
<dbReference type="Proteomes" id="UP000215902">
    <property type="component" value="Unassembled WGS sequence"/>
</dbReference>
<evidence type="ECO:0000256" key="9">
    <source>
        <dbReference type="RuleBase" id="RU364130"/>
    </source>
</evidence>
<dbReference type="InterPro" id="IPR031657">
    <property type="entry name" value="REPA_OB_2"/>
</dbReference>
<proteinExistence type="inferred from homology"/>
<keyword evidence="5 9" id="KW-0863">Zinc-finger</keyword>
<evidence type="ECO:0000256" key="10">
    <source>
        <dbReference type="SAM" id="MobiDB-lite"/>
    </source>
</evidence>
<evidence type="ECO:0000256" key="4">
    <source>
        <dbReference type="ARBA" id="ARBA00022723"/>
    </source>
</evidence>
<evidence type="ECO:0000256" key="2">
    <source>
        <dbReference type="ARBA" id="ARBA00005690"/>
    </source>
</evidence>
<keyword evidence="8 9" id="KW-0539">Nucleus</keyword>
<evidence type="ECO:0000259" key="11">
    <source>
        <dbReference type="Pfam" id="PF01336"/>
    </source>
</evidence>
<dbReference type="InterPro" id="IPR013955">
    <property type="entry name" value="Rep_factor-A_C"/>
</dbReference>
<evidence type="ECO:0000256" key="7">
    <source>
        <dbReference type="ARBA" id="ARBA00023125"/>
    </source>
</evidence>
<reference evidence="15 16" key="1">
    <citation type="submission" date="2017-06" db="EMBL/GenBank/DDBJ databases">
        <title>A platform for efficient transgenesis in Macrostomum lignano, a flatworm model organism for stem cell research.</title>
        <authorList>
            <person name="Berezikov E."/>
        </authorList>
    </citation>
    <scope>NUCLEOTIDE SEQUENCE [LARGE SCALE GENOMIC DNA]</scope>
    <source>
        <strain evidence="15">DV1</strain>
        <tissue evidence="15">Whole organism</tissue>
    </source>
</reference>
<dbReference type="Pfam" id="PF04057">
    <property type="entry name" value="Rep-A_N"/>
    <property type="match status" value="1"/>
</dbReference>
<dbReference type="GO" id="GO:0006260">
    <property type="term" value="P:DNA replication"/>
    <property type="evidence" value="ECO:0007669"/>
    <property type="project" value="UniProtKB-KW"/>
</dbReference>
<feature type="compositionally biased region" description="Polar residues" evidence="10">
    <location>
        <begin position="150"/>
        <end position="164"/>
    </location>
</feature>
<dbReference type="InterPro" id="IPR004365">
    <property type="entry name" value="NA-bd_OB_tRNA"/>
</dbReference>
<feature type="domain" description="Replication protein A OB" evidence="14">
    <location>
        <begin position="311"/>
        <end position="407"/>
    </location>
</feature>
<dbReference type="CDD" id="cd04476">
    <property type="entry name" value="RPA1_DBD_C"/>
    <property type="match status" value="1"/>
</dbReference>
<feature type="domain" description="OB" evidence="11">
    <location>
        <begin position="201"/>
        <end position="285"/>
    </location>
</feature>
<dbReference type="GO" id="GO:0006281">
    <property type="term" value="P:DNA repair"/>
    <property type="evidence" value="ECO:0007669"/>
    <property type="project" value="InterPro"/>
</dbReference>
<dbReference type="InterPro" id="IPR047192">
    <property type="entry name" value="Euk_RPA1_DBD_C"/>
</dbReference>
<dbReference type="SUPFAM" id="SSF50249">
    <property type="entry name" value="Nucleic acid-binding proteins"/>
    <property type="match status" value="4"/>
</dbReference>
<dbReference type="InterPro" id="IPR012340">
    <property type="entry name" value="NA-bd_OB-fold"/>
</dbReference>
<keyword evidence="16" id="KW-1185">Reference proteome</keyword>
<dbReference type="FunFam" id="2.40.50.140:FF:000064">
    <property type="entry name" value="Replication protein A subunit"/>
    <property type="match status" value="1"/>
</dbReference>
<dbReference type="FunFam" id="2.40.50.140:FF:000041">
    <property type="entry name" value="Replication protein A subunit"/>
    <property type="match status" value="1"/>
</dbReference>
<protein>
    <recommendedName>
        <fullName evidence="9">Replication protein A subunit</fullName>
    </recommendedName>
</protein>
<accession>A0A267G0D1</accession>